<feature type="domain" description="DUF7507" evidence="2">
    <location>
        <begin position="28"/>
        <end position="132"/>
    </location>
</feature>
<name>A0ABW3N8W1_9FLAO</name>
<dbReference type="InterPro" id="IPR013783">
    <property type="entry name" value="Ig-like_fold"/>
</dbReference>
<evidence type="ECO:0000259" key="2">
    <source>
        <dbReference type="Pfam" id="PF24346"/>
    </source>
</evidence>
<dbReference type="EMBL" id="JBHTJL010000015">
    <property type="protein sequence ID" value="MFD1063793.1"/>
    <property type="molecule type" value="Genomic_DNA"/>
</dbReference>
<dbReference type="Gene3D" id="2.60.40.10">
    <property type="entry name" value="Immunoglobulins"/>
    <property type="match status" value="7"/>
</dbReference>
<dbReference type="InterPro" id="IPR047589">
    <property type="entry name" value="DUF11_rpt"/>
</dbReference>
<evidence type="ECO:0000313" key="4">
    <source>
        <dbReference type="Proteomes" id="UP001597013"/>
    </source>
</evidence>
<gene>
    <name evidence="3" type="ORF">ACFQ1Q_11100</name>
</gene>
<dbReference type="NCBIfam" id="TIGR01451">
    <property type="entry name" value="B_ant_repeat"/>
    <property type="match status" value="2"/>
</dbReference>
<accession>A0ABW3N8W1</accession>
<protein>
    <submittedName>
        <fullName evidence="3">Gliding motility-associated C-terminal domain-containing protein</fullName>
    </submittedName>
</protein>
<comment type="caution">
    <text evidence="3">The sequence shown here is derived from an EMBL/GenBank/DDBJ whole genome shotgun (WGS) entry which is preliminary data.</text>
</comment>
<feature type="domain" description="HYR-like" evidence="1">
    <location>
        <begin position="941"/>
        <end position="1013"/>
    </location>
</feature>
<feature type="domain" description="DUF7507" evidence="2">
    <location>
        <begin position="162"/>
        <end position="270"/>
    </location>
</feature>
<feature type="domain" description="HYR-like" evidence="1">
    <location>
        <begin position="385"/>
        <end position="455"/>
    </location>
</feature>
<keyword evidence="4" id="KW-1185">Reference proteome</keyword>
<feature type="domain" description="HYR-like" evidence="1">
    <location>
        <begin position="860"/>
        <end position="932"/>
    </location>
</feature>
<dbReference type="Proteomes" id="UP001597013">
    <property type="component" value="Unassembled WGS sequence"/>
</dbReference>
<feature type="domain" description="HYR-like" evidence="1">
    <location>
        <begin position="707"/>
        <end position="772"/>
    </location>
</feature>
<dbReference type="PANTHER" id="PTHR46343">
    <property type="entry name" value="HYR DOMAIN-CONTAINING PROTEIN"/>
    <property type="match status" value="1"/>
</dbReference>
<dbReference type="Pfam" id="PF24346">
    <property type="entry name" value="DUF7507"/>
    <property type="match status" value="2"/>
</dbReference>
<feature type="domain" description="HYR-like" evidence="1">
    <location>
        <begin position="547"/>
        <end position="614"/>
    </location>
</feature>
<dbReference type="InterPro" id="IPR055354">
    <property type="entry name" value="DUF7507"/>
</dbReference>
<reference evidence="4" key="1">
    <citation type="journal article" date="2019" name="Int. J. Syst. Evol. Microbiol.">
        <title>The Global Catalogue of Microorganisms (GCM) 10K type strain sequencing project: providing services to taxonomists for standard genome sequencing and annotation.</title>
        <authorList>
            <consortium name="The Broad Institute Genomics Platform"/>
            <consortium name="The Broad Institute Genome Sequencing Center for Infectious Disease"/>
            <person name="Wu L."/>
            <person name="Ma J."/>
        </authorList>
    </citation>
    <scope>NUCLEOTIDE SEQUENCE [LARGE SCALE GENOMIC DNA]</scope>
    <source>
        <strain evidence="4">CCUG 62215</strain>
    </source>
</reference>
<feature type="non-terminal residue" evidence="3">
    <location>
        <position position="1"/>
    </location>
</feature>
<sequence length="1373" mass="145653">FTYTITDANGATDTATVYITVAVQPSVQIALVKTGVFEDTNQNQCSNVDETIIYTFTVTNEGNEPLSNITLTDPLFEAPNPSVLITFVDGDTNNDNILDLTETWIYTAIYTITQNDIDNGSVSNQATVSGSSFSVVVTDLSDDNLTTENDTTVTALCNNASVNIVKVGVFNNENGNQCSEVGETITYTITVTNPGNTSLENVVVTDSLLDNANPAIPLNFISGDTDNDNELDPTETWIYSADYPVTETDVTALEVDNTAIVNAVDVANGGNVDNMVEVTTDLLEDTTPPDATSCEPLDDTIECDSDNNETLADAWNSTNITTIENCATENCTTFTVTSNYQYSNLVAGCGNTGTIDVIYTLTDLAGNSSTVDATLTIVDTTAPVIATLPDESTINCPSEPVFAEATAEDACSDFELTFEDVRTEGDCAGEYSITRTWTATDVCGNSSTASQTINVVDVDAPVFNDLPAETTISCTENPQDVFVSATATDACAGVTLSFNDVRTDGNCPSNYSITRTWTAVDACGNISTASQTVNVVDSEAPVFDALPDATTINCPATPEFAQATATDACGSDFELTFEDVRTDGNCAGEYSITRIWTATDTCGNTSTATQTINVVDVDAPVFDALPDTTTINCPATPEFAQATAIDACGSDFELTFEDVRTDGNCAGEYSVTRTWTATDTCGNTSTATQTINVVDVDAPVFDALPETTVINCPATPEFAQAIATDACGSDFELTFEDVRTDGNCTGEYSVTRTWTATDTCGNTSTATQTINVVDVDAPVFDALPETTVINCPATPEFAQAIATDACGSDFELTFEDVRTDGNCAGEYSVTRTWTATDTCGNTSTTTQTINVVDETAPEITVPADVTLECSDDLSTAATGEATATDSCSSNVSITSNDVTTAGDCDGAFTITRTWTATDECGNSATGVQTINVIDTTAPEISVPADATVECSDDLSTINTGEATATDNCSQTVEIIFTDATTPGDCEGSFIITRTWTATDSCGNVSSDVQTINVNDTTAPQVTDADGSLDVTVECSDADALNDALSFEPTATDNCSTDITLNLVSDETVTDASCPNASTRTRTWTFTDACGNVSEPFIQTISIVDTTAPILLTTFDQAITVDCDAIPEIPELQFEDNCSSTVNIDFTEEINFFTDTDNYEIIRVWTVDDGCGNITIVRQIILVATPTIIAEDGDRCIDDGVIDLFDFLQPNVDTSGTWSIVIGNTISIDNNLFNPQNGGEVGETYTFRYSLGEDCNAQEDVNITLNGDCIVLPCGKDDVQISNTVTANGDGVNEAFTISGVETCGFVYEVEIYNRWGAVIYKNSNYQNDWRGQTIGSSVGNSNNVPTGTYYYIVRLRNSGLEPFAGPLYIMTGN</sequence>
<feature type="domain" description="HYR-like" evidence="1">
    <location>
        <begin position="786"/>
        <end position="851"/>
    </location>
</feature>
<dbReference type="InterPro" id="IPR057078">
    <property type="entry name" value="HYR-4C"/>
</dbReference>
<evidence type="ECO:0000259" key="1">
    <source>
        <dbReference type="Pfam" id="PF23237"/>
    </source>
</evidence>
<dbReference type="PANTHER" id="PTHR46343:SF2">
    <property type="entry name" value="SUSHI_VON WILLEBRAND FACTOR TYPE A_EGF_PENTRAXIN DOMAIN-CONTAINING 1"/>
    <property type="match status" value="1"/>
</dbReference>
<feature type="domain" description="HYR-like" evidence="1">
    <location>
        <begin position="1029"/>
        <end position="1102"/>
    </location>
</feature>
<feature type="domain" description="HYR-like" evidence="1">
    <location>
        <begin position="626"/>
        <end position="693"/>
    </location>
</feature>
<organism evidence="3 4">
    <name type="scientific">Winogradskyella litorisediminis</name>
    <dbReference type="NCBI Taxonomy" id="1156618"/>
    <lineage>
        <taxon>Bacteria</taxon>
        <taxon>Pseudomonadati</taxon>
        <taxon>Bacteroidota</taxon>
        <taxon>Flavobacteriia</taxon>
        <taxon>Flavobacteriales</taxon>
        <taxon>Flavobacteriaceae</taxon>
        <taxon>Winogradskyella</taxon>
    </lineage>
</organism>
<dbReference type="Pfam" id="PF13585">
    <property type="entry name" value="CHU_C"/>
    <property type="match status" value="1"/>
</dbReference>
<dbReference type="Pfam" id="PF23237">
    <property type="entry name" value="HYR_4C"/>
    <property type="match status" value="8"/>
</dbReference>
<dbReference type="InterPro" id="IPR043555">
    <property type="entry name" value="SRPX-like"/>
</dbReference>
<proteinExistence type="predicted"/>
<evidence type="ECO:0000313" key="3">
    <source>
        <dbReference type="EMBL" id="MFD1063793.1"/>
    </source>
</evidence>
<dbReference type="RefSeq" id="WP_386131302.1">
    <property type="nucleotide sequence ID" value="NZ_JBHTJL010000015.1"/>
</dbReference>